<dbReference type="Pfam" id="PF03091">
    <property type="entry name" value="CutA1"/>
    <property type="match status" value="1"/>
</dbReference>
<keyword evidence="4" id="KW-1185">Reference proteome</keyword>
<dbReference type="AlphaFoldDB" id="A0AA47NXZ7"/>
<comment type="subunit">
    <text evidence="2">Homotrimer.</text>
</comment>
<protein>
    <submittedName>
        <fullName evidence="3">Protein CutA</fullName>
    </submittedName>
</protein>
<dbReference type="InterPro" id="IPR015867">
    <property type="entry name" value="N-reg_PII/ATP_PRibTrfase_C"/>
</dbReference>
<evidence type="ECO:0000256" key="2">
    <source>
        <dbReference type="ARBA" id="ARBA00011233"/>
    </source>
</evidence>
<dbReference type="InterPro" id="IPR004323">
    <property type="entry name" value="Ion_tolerance_CutA"/>
</dbReference>
<dbReference type="InterPro" id="IPR011322">
    <property type="entry name" value="N-reg_PII-like_a/b"/>
</dbReference>
<evidence type="ECO:0000313" key="3">
    <source>
        <dbReference type="EMBL" id="KAK0140988.1"/>
    </source>
</evidence>
<dbReference type="FunFam" id="3.30.70.120:FF:000011">
    <property type="entry name" value="CutA divalent cation tolerance homolog-like"/>
    <property type="match status" value="1"/>
</dbReference>
<comment type="similarity">
    <text evidence="1">Belongs to the CutA family.</text>
</comment>
<dbReference type="Proteomes" id="UP001174136">
    <property type="component" value="Unassembled WGS sequence"/>
</dbReference>
<name>A0AA47NXZ7_MERPO</name>
<proteinExistence type="inferred from homology"/>
<dbReference type="EMBL" id="JAOPHQ010003990">
    <property type="protein sequence ID" value="KAK0140988.1"/>
    <property type="molecule type" value="Genomic_DNA"/>
</dbReference>
<dbReference type="GO" id="GO:0005507">
    <property type="term" value="F:copper ion binding"/>
    <property type="evidence" value="ECO:0007669"/>
    <property type="project" value="TreeGrafter"/>
</dbReference>
<sequence>MAELPQLQVLPDCPKQIFFVARVSRPITPPPPLVQVYRLQPPEPPAATKRHGDPIATDRHDIRGAPPWIEPHLPLVAGGAMNTNPLLHHPVLHGRNTLKTSDLFTCQSRGTVDVNVALLCVVAYPGLWSAGVRLHAVLTGGYVAGHLSVLLINSPNEQVARDIGRAIMERQMAASINILPKASSMYYWKGEVQDATEIVMLVKTKTSKIQTVIDYVRSIHPYENPDVLSLSVGDANAVYMRWMDEAVPDN</sequence>
<dbReference type="Gene3D" id="3.30.70.120">
    <property type="match status" value="1"/>
</dbReference>
<comment type="caution">
    <text evidence="3">The sequence shown here is derived from an EMBL/GenBank/DDBJ whole genome shotgun (WGS) entry which is preliminary data.</text>
</comment>
<gene>
    <name evidence="3" type="primary">cuta</name>
    <name evidence="3" type="ORF">N1851_022008</name>
</gene>
<dbReference type="PANTHER" id="PTHR23419:SF2">
    <property type="entry name" value="CUTA DIVALENT CATION TOLERANCE HOMOLOG-LIKE"/>
    <property type="match status" value="1"/>
</dbReference>
<dbReference type="GO" id="GO:0010038">
    <property type="term" value="P:response to metal ion"/>
    <property type="evidence" value="ECO:0007669"/>
    <property type="project" value="InterPro"/>
</dbReference>
<reference evidence="3" key="1">
    <citation type="journal article" date="2023" name="Front. Mar. Sci.">
        <title>A new Merluccius polli reference genome to investigate the effects of global change in West African waters.</title>
        <authorList>
            <person name="Mateo J.L."/>
            <person name="Blanco-Fernandez C."/>
            <person name="Garcia-Vazquez E."/>
            <person name="Machado-Schiaffino G."/>
        </authorList>
    </citation>
    <scope>NUCLEOTIDE SEQUENCE</scope>
    <source>
        <strain evidence="3">C29</strain>
        <tissue evidence="3">Fin</tissue>
    </source>
</reference>
<dbReference type="SUPFAM" id="SSF54913">
    <property type="entry name" value="GlnB-like"/>
    <property type="match status" value="1"/>
</dbReference>
<organism evidence="3 4">
    <name type="scientific">Merluccius polli</name>
    <name type="common">Benguela hake</name>
    <name type="synonym">Merluccius cadenati</name>
    <dbReference type="NCBI Taxonomy" id="89951"/>
    <lineage>
        <taxon>Eukaryota</taxon>
        <taxon>Metazoa</taxon>
        <taxon>Chordata</taxon>
        <taxon>Craniata</taxon>
        <taxon>Vertebrata</taxon>
        <taxon>Euteleostomi</taxon>
        <taxon>Actinopterygii</taxon>
        <taxon>Neopterygii</taxon>
        <taxon>Teleostei</taxon>
        <taxon>Neoteleostei</taxon>
        <taxon>Acanthomorphata</taxon>
        <taxon>Zeiogadaria</taxon>
        <taxon>Gadariae</taxon>
        <taxon>Gadiformes</taxon>
        <taxon>Gadoidei</taxon>
        <taxon>Merlucciidae</taxon>
        <taxon>Merluccius</taxon>
    </lineage>
</organism>
<dbReference type="PANTHER" id="PTHR23419">
    <property type="entry name" value="DIVALENT CATION TOLERANCE CUTA-RELATED"/>
    <property type="match status" value="1"/>
</dbReference>
<accession>A0AA47NXZ7</accession>
<evidence type="ECO:0000256" key="1">
    <source>
        <dbReference type="ARBA" id="ARBA00010169"/>
    </source>
</evidence>
<evidence type="ECO:0000313" key="4">
    <source>
        <dbReference type="Proteomes" id="UP001174136"/>
    </source>
</evidence>